<keyword evidence="13" id="KW-0830">Ubiquinone</keyword>
<evidence type="ECO:0000256" key="4">
    <source>
        <dbReference type="ARBA" id="ARBA00022692"/>
    </source>
</evidence>
<dbReference type="GO" id="GO:0005743">
    <property type="term" value="C:mitochondrial inner membrane"/>
    <property type="evidence" value="ECO:0007669"/>
    <property type="project" value="UniProtKB-SubCell"/>
</dbReference>
<dbReference type="PANTHER" id="PTHR13337">
    <property type="entry name" value="SUCCINATE DEHYDROGENASE"/>
    <property type="match status" value="1"/>
</dbReference>
<protein>
    <recommendedName>
        <fullName evidence="12">Succinate dehydrogenase [ubiquinone] cytochrome b small subunit</fullName>
    </recommendedName>
</protein>
<name>A0A3G2S1H0_MALR7</name>
<evidence type="ECO:0000256" key="9">
    <source>
        <dbReference type="ARBA" id="ARBA00023136"/>
    </source>
</evidence>
<dbReference type="PANTHER" id="PTHR13337:SF2">
    <property type="entry name" value="SUCCINATE DEHYDROGENASE [UBIQUINONE] CYTOCHROME B SMALL SUBUNIT, MITOCHONDRIAL"/>
    <property type="match status" value="1"/>
</dbReference>
<feature type="binding site" evidence="10">
    <location>
        <position position="106"/>
    </location>
    <ligand>
        <name>a ubiquinone</name>
        <dbReference type="ChEBI" id="CHEBI:16389"/>
        <note>ligand shared with IP/SDHB</note>
    </ligand>
</feature>
<dbReference type="GO" id="GO:0006099">
    <property type="term" value="P:tricarboxylic acid cycle"/>
    <property type="evidence" value="ECO:0007669"/>
    <property type="project" value="TreeGrafter"/>
</dbReference>
<dbReference type="VEuPathDB" id="FungiDB:DNF11_0835"/>
<dbReference type="Pfam" id="PF05328">
    <property type="entry name" value="CybS"/>
    <property type="match status" value="1"/>
</dbReference>
<keyword evidence="11" id="KW-0479">Metal-binding</keyword>
<keyword evidence="14" id="KW-1185">Reference proteome</keyword>
<organism evidence="13 14">
    <name type="scientific">Malassezia restricta (strain ATCC 96810 / NBRC 103918 / CBS 7877)</name>
    <name type="common">Seborrheic dermatitis infection agent</name>
    <dbReference type="NCBI Taxonomy" id="425264"/>
    <lineage>
        <taxon>Eukaryota</taxon>
        <taxon>Fungi</taxon>
        <taxon>Dikarya</taxon>
        <taxon>Basidiomycota</taxon>
        <taxon>Ustilaginomycotina</taxon>
        <taxon>Malasseziomycetes</taxon>
        <taxon>Malasseziales</taxon>
        <taxon>Malasseziaceae</taxon>
        <taxon>Malassezia</taxon>
    </lineage>
</organism>
<dbReference type="EMBL" id="CP033149">
    <property type="protein sequence ID" value="AYO41785.1"/>
    <property type="molecule type" value="Genomic_DNA"/>
</dbReference>
<dbReference type="OrthoDB" id="18577at2759"/>
<evidence type="ECO:0000256" key="11">
    <source>
        <dbReference type="PIRSR" id="PIRSR607992-2"/>
    </source>
</evidence>
<evidence type="ECO:0000256" key="12">
    <source>
        <dbReference type="RuleBase" id="RU364031"/>
    </source>
</evidence>
<dbReference type="SUPFAM" id="SSF81343">
    <property type="entry name" value="Fumarate reductase respiratory complex transmembrane subunits"/>
    <property type="match status" value="1"/>
</dbReference>
<keyword evidence="11" id="KW-0408">Iron</keyword>
<keyword evidence="9 12" id="KW-0472">Membrane</keyword>
<dbReference type="AlphaFoldDB" id="A0A3G2S1H0"/>
<evidence type="ECO:0000313" key="13">
    <source>
        <dbReference type="EMBL" id="AYO41785.1"/>
    </source>
</evidence>
<sequence>MTTRGFRAARPLAVNASKPRSFGGPLIHPGGSYIKGTVNDPAEYPAPNAAHGSYHWVFERVIAVSLIPLFAAATVKHGACGMLDASLSVALLLHSHMGFEQVLIDYVEKRKFPKAGPIAKWILRAATLTAAVGLYDDIGITELVARLWTA</sequence>
<dbReference type="CDD" id="cd03496">
    <property type="entry name" value="SQR_TypeC_CybS"/>
    <property type="match status" value="1"/>
</dbReference>
<comment type="subcellular location">
    <subcellularLocation>
        <location evidence="1 12">Mitochondrion inner membrane</location>
        <topology evidence="1 12">Multi-pass membrane protein</topology>
    </subcellularLocation>
</comment>
<dbReference type="GO" id="GO:0020037">
    <property type="term" value="F:heme binding"/>
    <property type="evidence" value="ECO:0007669"/>
    <property type="project" value="TreeGrafter"/>
</dbReference>
<keyword evidence="5 12" id="KW-0999">Mitochondrion inner membrane</keyword>
<dbReference type="InterPro" id="IPR034804">
    <property type="entry name" value="SQR/QFR_C/D"/>
</dbReference>
<keyword evidence="8 12" id="KW-0496">Mitochondrion</keyword>
<keyword evidence="3" id="KW-0813">Transport</keyword>
<reference evidence="13 14" key="1">
    <citation type="submission" date="2018-10" db="EMBL/GenBank/DDBJ databases">
        <title>Complete genome sequence of Malassezia restricta CBS 7877.</title>
        <authorList>
            <person name="Morand S.C."/>
            <person name="Bertignac M."/>
            <person name="Iltis A."/>
            <person name="Kolder I."/>
            <person name="Pirovano W."/>
            <person name="Jourdain R."/>
            <person name="Clavaud C."/>
        </authorList>
    </citation>
    <scope>NUCLEOTIDE SEQUENCE [LARGE SCALE GENOMIC DNA]</scope>
    <source>
        <strain evidence="13 14">CBS 7877</strain>
    </source>
</reference>
<dbReference type="GO" id="GO:0048039">
    <property type="term" value="F:ubiquinone binding"/>
    <property type="evidence" value="ECO:0007669"/>
    <property type="project" value="TreeGrafter"/>
</dbReference>
<proteinExistence type="inferred from homology"/>
<comment type="similarity">
    <text evidence="2 12">Belongs to the CybS family.</text>
</comment>
<evidence type="ECO:0000256" key="7">
    <source>
        <dbReference type="ARBA" id="ARBA00022989"/>
    </source>
</evidence>
<dbReference type="Gene3D" id="1.20.1300.10">
    <property type="entry name" value="Fumarate reductase/succinate dehydrogenase, transmembrane subunit"/>
    <property type="match status" value="1"/>
</dbReference>
<evidence type="ECO:0000256" key="2">
    <source>
        <dbReference type="ARBA" id="ARBA00007294"/>
    </source>
</evidence>
<dbReference type="GO" id="GO:0046872">
    <property type="term" value="F:metal ion binding"/>
    <property type="evidence" value="ECO:0007669"/>
    <property type="project" value="UniProtKB-KW"/>
</dbReference>
<evidence type="ECO:0000256" key="8">
    <source>
        <dbReference type="ARBA" id="ARBA00023128"/>
    </source>
</evidence>
<dbReference type="Proteomes" id="UP000269793">
    <property type="component" value="Chromosome II"/>
</dbReference>
<feature type="binding site" description="axial binding residue" evidence="11">
    <location>
        <position position="94"/>
    </location>
    <ligand>
        <name>heme b</name>
        <dbReference type="ChEBI" id="CHEBI:60344"/>
        <note>ligand shared with SDHC</note>
    </ligand>
    <ligandPart>
        <name>Fe</name>
        <dbReference type="ChEBI" id="CHEBI:18248"/>
    </ligandPart>
</feature>
<evidence type="ECO:0000256" key="10">
    <source>
        <dbReference type="PIRSR" id="PIRSR607992-1"/>
    </source>
</evidence>
<evidence type="ECO:0000256" key="6">
    <source>
        <dbReference type="ARBA" id="ARBA00022946"/>
    </source>
</evidence>
<evidence type="ECO:0000256" key="3">
    <source>
        <dbReference type="ARBA" id="ARBA00022448"/>
    </source>
</evidence>
<dbReference type="InterPro" id="IPR007992">
    <property type="entry name" value="CybS"/>
</dbReference>
<keyword evidence="6 12" id="KW-0809">Transit peptide</keyword>
<keyword evidence="4" id="KW-0812">Transmembrane</keyword>
<dbReference type="GO" id="GO:0006121">
    <property type="term" value="P:mitochondrial electron transport, succinate to ubiquinone"/>
    <property type="evidence" value="ECO:0007669"/>
    <property type="project" value="TreeGrafter"/>
</dbReference>
<evidence type="ECO:0000313" key="14">
    <source>
        <dbReference type="Proteomes" id="UP000269793"/>
    </source>
</evidence>
<accession>A0A3G2S1H0</accession>
<evidence type="ECO:0000256" key="5">
    <source>
        <dbReference type="ARBA" id="ARBA00022792"/>
    </source>
</evidence>
<gene>
    <name evidence="13" type="primary">sdh4</name>
    <name evidence="13" type="ORF">DNF11_0835</name>
</gene>
<keyword evidence="7" id="KW-1133">Transmembrane helix</keyword>
<dbReference type="STRING" id="425264.A0A3G2S1H0"/>
<evidence type="ECO:0000256" key="1">
    <source>
        <dbReference type="ARBA" id="ARBA00004448"/>
    </source>
</evidence>